<sequence length="142" mass="15875">MSRRNSNGRSPLVNPQRQITSFFTKTPSPSPSLTKTNPKSNNPNPIPNPNPSPTLTTPSPLNPQKPHKPRLVIGASPTATPTLKPSSSRSHFIGKRIKVYWPLEDAWYEGVVKSFDSVTSKHLIRYDDDEEESIDIDNPRCM</sequence>
<evidence type="ECO:0000256" key="5">
    <source>
        <dbReference type="SAM" id="MobiDB-lite"/>
    </source>
</evidence>
<dbReference type="EMBL" id="ASHM01002219">
    <property type="protein sequence ID" value="PNY07972.1"/>
    <property type="molecule type" value="Genomic_DNA"/>
</dbReference>
<dbReference type="GO" id="GO:0007064">
    <property type="term" value="P:mitotic sister chromatid cohesion"/>
    <property type="evidence" value="ECO:0007669"/>
    <property type="project" value="InterPro"/>
</dbReference>
<dbReference type="GO" id="GO:0005634">
    <property type="term" value="C:nucleus"/>
    <property type="evidence" value="ECO:0007669"/>
    <property type="project" value="UniProtKB-SubCell"/>
</dbReference>
<organism evidence="6 8">
    <name type="scientific">Trifolium pratense</name>
    <name type="common">Red clover</name>
    <dbReference type="NCBI Taxonomy" id="57577"/>
    <lineage>
        <taxon>Eukaryota</taxon>
        <taxon>Viridiplantae</taxon>
        <taxon>Streptophyta</taxon>
        <taxon>Embryophyta</taxon>
        <taxon>Tracheophyta</taxon>
        <taxon>Spermatophyta</taxon>
        <taxon>Magnoliopsida</taxon>
        <taxon>eudicotyledons</taxon>
        <taxon>Gunneridae</taxon>
        <taxon>Pentapetalae</taxon>
        <taxon>rosids</taxon>
        <taxon>fabids</taxon>
        <taxon>Fabales</taxon>
        <taxon>Fabaceae</taxon>
        <taxon>Papilionoideae</taxon>
        <taxon>50 kb inversion clade</taxon>
        <taxon>NPAAA clade</taxon>
        <taxon>Hologalegina</taxon>
        <taxon>IRL clade</taxon>
        <taxon>Trifolieae</taxon>
        <taxon>Trifolium</taxon>
    </lineage>
</organism>
<dbReference type="STRING" id="57577.A0A2K3NY52"/>
<dbReference type="GO" id="GO:0006281">
    <property type="term" value="P:DNA repair"/>
    <property type="evidence" value="ECO:0007669"/>
    <property type="project" value="UniProtKB-KW"/>
</dbReference>
<dbReference type="GO" id="GO:0000785">
    <property type="term" value="C:chromatin"/>
    <property type="evidence" value="ECO:0007669"/>
    <property type="project" value="TreeGrafter"/>
</dbReference>
<dbReference type="AlphaFoldDB" id="A0A2K3NY52"/>
<dbReference type="Proteomes" id="UP000236291">
    <property type="component" value="Unassembled WGS sequence"/>
</dbReference>
<evidence type="ECO:0000256" key="3">
    <source>
        <dbReference type="ARBA" id="ARBA00023204"/>
    </source>
</evidence>
<protein>
    <submittedName>
        <fullName evidence="6">DNA mismatch repair protein msh6-like</fullName>
    </submittedName>
</protein>
<evidence type="ECO:0000256" key="4">
    <source>
        <dbReference type="ARBA" id="ARBA00023242"/>
    </source>
</evidence>
<feature type="compositionally biased region" description="Polar residues" evidence="5">
    <location>
        <begin position="77"/>
        <end position="90"/>
    </location>
</feature>
<dbReference type="SUPFAM" id="SSF63748">
    <property type="entry name" value="Tudor/PWWP/MBT"/>
    <property type="match status" value="1"/>
</dbReference>
<evidence type="ECO:0000313" key="8">
    <source>
        <dbReference type="Proteomes" id="UP000236291"/>
    </source>
</evidence>
<reference evidence="6 8" key="1">
    <citation type="journal article" date="2014" name="Am. J. Bot.">
        <title>Genome assembly and annotation for red clover (Trifolium pratense; Fabaceae).</title>
        <authorList>
            <person name="Istvanek J."/>
            <person name="Jaros M."/>
            <person name="Krenek A."/>
            <person name="Repkova J."/>
        </authorList>
    </citation>
    <scope>NUCLEOTIDE SEQUENCE [LARGE SCALE GENOMIC DNA]</scope>
    <source>
        <strain evidence="8">cv. Tatra</strain>
        <tissue evidence="6">Young leaves</tissue>
    </source>
</reference>
<keyword evidence="3" id="KW-0234">DNA repair</keyword>
<gene>
    <name evidence="6" type="ORF">L195_g004481</name>
    <name evidence="7" type="ORF">L195_g004482</name>
</gene>
<dbReference type="EMBL" id="ASHM01002219">
    <property type="protein sequence ID" value="PNY07973.1"/>
    <property type="molecule type" value="Genomic_DNA"/>
</dbReference>
<evidence type="ECO:0000313" key="7">
    <source>
        <dbReference type="EMBL" id="PNY07973.1"/>
    </source>
</evidence>
<keyword evidence="4" id="KW-0539">Nucleus</keyword>
<feature type="compositionally biased region" description="Low complexity" evidence="5">
    <location>
        <begin position="20"/>
        <end position="43"/>
    </location>
</feature>
<feature type="region of interest" description="Disordered" evidence="5">
    <location>
        <begin position="1"/>
        <end position="90"/>
    </location>
</feature>
<dbReference type="Gene3D" id="2.30.30.140">
    <property type="match status" value="1"/>
</dbReference>
<evidence type="ECO:0000256" key="1">
    <source>
        <dbReference type="ARBA" id="ARBA00004123"/>
    </source>
</evidence>
<name>A0A2K3NY52_TRIPR</name>
<reference evidence="6 8" key="2">
    <citation type="journal article" date="2017" name="Front. Plant Sci.">
        <title>Gene Classification and Mining of Molecular Markers Useful in Red Clover (Trifolium pratense) Breeding.</title>
        <authorList>
            <person name="Istvanek J."/>
            <person name="Dluhosova J."/>
            <person name="Dluhos P."/>
            <person name="Patkova L."/>
            <person name="Nedelnik J."/>
            <person name="Repkova J."/>
        </authorList>
    </citation>
    <scope>NUCLEOTIDE SEQUENCE [LARGE SCALE GENOMIC DNA]</scope>
    <source>
        <strain evidence="8">cv. Tatra</strain>
        <tissue evidence="6">Young leaves</tissue>
    </source>
</reference>
<dbReference type="InterPro" id="IPR039776">
    <property type="entry name" value="Pds5"/>
</dbReference>
<evidence type="ECO:0000313" key="6">
    <source>
        <dbReference type="EMBL" id="PNY07972.1"/>
    </source>
</evidence>
<dbReference type="PANTHER" id="PTHR12663:SF0">
    <property type="entry name" value="PRECOCIOUS DISSOCIATION OF SISTERS 5, ISOFORM A"/>
    <property type="match status" value="1"/>
</dbReference>
<dbReference type="PANTHER" id="PTHR12663">
    <property type="entry name" value="ANDROGEN INDUCED INHIBITOR OF PROLIFERATION AS3 / PDS5-RELATED"/>
    <property type="match status" value="1"/>
</dbReference>
<evidence type="ECO:0000256" key="2">
    <source>
        <dbReference type="ARBA" id="ARBA00022763"/>
    </source>
</evidence>
<keyword evidence="2" id="KW-0227">DNA damage</keyword>
<proteinExistence type="predicted"/>
<dbReference type="CDD" id="cd20404">
    <property type="entry name" value="Tudor_Agenet_AtEML-like"/>
    <property type="match status" value="1"/>
</dbReference>
<feature type="compositionally biased region" description="Polar residues" evidence="5">
    <location>
        <begin position="1"/>
        <end position="19"/>
    </location>
</feature>
<comment type="caution">
    <text evidence="6">The sequence shown here is derived from an EMBL/GenBank/DDBJ whole genome shotgun (WGS) entry which is preliminary data.</text>
</comment>
<comment type="subcellular location">
    <subcellularLocation>
        <location evidence="1">Nucleus</location>
    </subcellularLocation>
</comment>
<accession>A0A2K3NY52</accession>